<keyword evidence="9 14" id="KW-0472">Membrane</keyword>
<keyword evidence="10" id="KW-0325">Glycoprotein</keyword>
<dbReference type="GO" id="GO:0016020">
    <property type="term" value="C:membrane"/>
    <property type="evidence" value="ECO:0007669"/>
    <property type="project" value="UniProtKB-SubCell"/>
</dbReference>
<evidence type="ECO:0000256" key="11">
    <source>
        <dbReference type="ARBA" id="ARBA00023201"/>
    </source>
</evidence>
<proteinExistence type="inferred from homology"/>
<evidence type="ECO:0000256" key="7">
    <source>
        <dbReference type="ARBA" id="ARBA00023053"/>
    </source>
</evidence>
<evidence type="ECO:0000256" key="1">
    <source>
        <dbReference type="ARBA" id="ARBA00004141"/>
    </source>
</evidence>
<keyword evidence="12 13" id="KW-0407">Ion channel</keyword>
<evidence type="ECO:0000256" key="10">
    <source>
        <dbReference type="ARBA" id="ARBA00023180"/>
    </source>
</evidence>
<dbReference type="InterPro" id="IPR001873">
    <property type="entry name" value="ENaC"/>
</dbReference>
<feature type="transmembrane region" description="Helical" evidence="14">
    <location>
        <begin position="57"/>
        <end position="75"/>
    </location>
</feature>
<comment type="subcellular location">
    <subcellularLocation>
        <location evidence="1">Membrane</location>
        <topology evidence="1">Multi-pass membrane protein</topology>
    </subcellularLocation>
</comment>
<sequence>MNDDGDRHSPNASIIVDASSGVVEPASEKNELFDIIREADVDGVRYLRTADPSSRHAFIYMWCVIIAVFVIFALIQIHYQIMLFYSEPVATNIEMEYPSAIVFPTVAICNNNQIRVFQRSGFLLIFRPVFTFLANVSA</sequence>
<protein>
    <recommendedName>
        <fullName evidence="17">Amiloride-sensitive sodium channel</fullName>
    </recommendedName>
</protein>
<keyword evidence="11 13" id="KW-0739">Sodium transport</keyword>
<dbReference type="OrthoDB" id="5844151at2759"/>
<evidence type="ECO:0008006" key="17">
    <source>
        <dbReference type="Google" id="ProtNLM"/>
    </source>
</evidence>
<evidence type="ECO:0000256" key="2">
    <source>
        <dbReference type="ARBA" id="ARBA00007193"/>
    </source>
</evidence>
<evidence type="ECO:0000256" key="3">
    <source>
        <dbReference type="ARBA" id="ARBA00022448"/>
    </source>
</evidence>
<evidence type="ECO:0000256" key="13">
    <source>
        <dbReference type="RuleBase" id="RU000679"/>
    </source>
</evidence>
<keyword evidence="8 13" id="KW-0406">Ion transport</keyword>
<evidence type="ECO:0000256" key="5">
    <source>
        <dbReference type="ARBA" id="ARBA00022692"/>
    </source>
</evidence>
<evidence type="ECO:0000313" key="16">
    <source>
        <dbReference type="Proteomes" id="UP000054047"/>
    </source>
</evidence>
<keyword evidence="7" id="KW-0915">Sodium</keyword>
<evidence type="ECO:0000256" key="8">
    <source>
        <dbReference type="ARBA" id="ARBA00023065"/>
    </source>
</evidence>
<dbReference type="EMBL" id="KN729405">
    <property type="protein sequence ID" value="KIH62320.1"/>
    <property type="molecule type" value="Genomic_DNA"/>
</dbReference>
<organism evidence="15 16">
    <name type="scientific">Ancylostoma duodenale</name>
    <dbReference type="NCBI Taxonomy" id="51022"/>
    <lineage>
        <taxon>Eukaryota</taxon>
        <taxon>Metazoa</taxon>
        <taxon>Ecdysozoa</taxon>
        <taxon>Nematoda</taxon>
        <taxon>Chromadorea</taxon>
        <taxon>Rhabditida</taxon>
        <taxon>Rhabditina</taxon>
        <taxon>Rhabditomorpha</taxon>
        <taxon>Strongyloidea</taxon>
        <taxon>Ancylostomatidae</taxon>
        <taxon>Ancylostomatinae</taxon>
        <taxon>Ancylostoma</taxon>
    </lineage>
</organism>
<keyword evidence="6 14" id="KW-1133">Transmembrane helix</keyword>
<keyword evidence="4 13" id="KW-0894">Sodium channel</keyword>
<dbReference type="AlphaFoldDB" id="A0A0C2GM72"/>
<keyword evidence="16" id="KW-1185">Reference proteome</keyword>
<name>A0A0C2GM72_9BILA</name>
<gene>
    <name evidence="15" type="ORF">ANCDUO_07397</name>
</gene>
<reference evidence="15 16" key="1">
    <citation type="submission" date="2013-12" db="EMBL/GenBank/DDBJ databases">
        <title>Draft genome of the parsitic nematode Ancylostoma duodenale.</title>
        <authorList>
            <person name="Mitreva M."/>
        </authorList>
    </citation>
    <scope>NUCLEOTIDE SEQUENCE [LARGE SCALE GENOMIC DNA]</scope>
    <source>
        <strain evidence="15 16">Zhejiang</strain>
    </source>
</reference>
<evidence type="ECO:0000313" key="15">
    <source>
        <dbReference type="EMBL" id="KIH62320.1"/>
    </source>
</evidence>
<keyword evidence="3 13" id="KW-0813">Transport</keyword>
<evidence type="ECO:0000256" key="6">
    <source>
        <dbReference type="ARBA" id="ARBA00022989"/>
    </source>
</evidence>
<evidence type="ECO:0000256" key="4">
    <source>
        <dbReference type="ARBA" id="ARBA00022461"/>
    </source>
</evidence>
<dbReference type="Proteomes" id="UP000054047">
    <property type="component" value="Unassembled WGS sequence"/>
</dbReference>
<dbReference type="Pfam" id="PF00858">
    <property type="entry name" value="ASC"/>
    <property type="match status" value="1"/>
</dbReference>
<comment type="similarity">
    <text evidence="2 13">Belongs to the amiloride-sensitive sodium channel (TC 1.A.6) family.</text>
</comment>
<evidence type="ECO:0000256" key="14">
    <source>
        <dbReference type="SAM" id="Phobius"/>
    </source>
</evidence>
<evidence type="ECO:0000256" key="12">
    <source>
        <dbReference type="ARBA" id="ARBA00023303"/>
    </source>
</evidence>
<accession>A0A0C2GM72</accession>
<keyword evidence="5 13" id="KW-0812">Transmembrane</keyword>
<evidence type="ECO:0000256" key="9">
    <source>
        <dbReference type="ARBA" id="ARBA00023136"/>
    </source>
</evidence>
<dbReference type="GO" id="GO:0005272">
    <property type="term" value="F:sodium channel activity"/>
    <property type="evidence" value="ECO:0007669"/>
    <property type="project" value="UniProtKB-KW"/>
</dbReference>